<feature type="transmembrane region" description="Helical" evidence="7">
    <location>
        <begin position="353"/>
        <end position="373"/>
    </location>
</feature>
<dbReference type="PANTHER" id="PTHR42770">
    <property type="entry name" value="AMINO ACID TRANSPORTER-RELATED"/>
    <property type="match status" value="1"/>
</dbReference>
<sequence length="458" mass="45829">MNKLMTSDRGNPGLGVLTGAVMLLGAVLGPGALSLPALAADAAGPASLVAWGLLLGASIPVAATFAALGSAYPDGGGVAHFAAGAFGRRIAAPVSWWFLAAVPLGVMAAALMGGHYIAAALGAGPDVALAVGLGLLATSFVLNAVGLHATGRAQVLTAAVMVTLLVVTITVSLGGVHAEAFTPFAPSGLGSVAIASTVLFFAFAGWEAATHLSAEFADPVNGLRRATALALCLVIMLYLGLAVVTIGVLGPAAGSTPAPLLVLLQRAFGPTGTALATVAAVLLTFGAINAYLASGARLGAALGRDGSLPRWLVGRTTPGREPRRSLGFLAVCCLLLAVPVLSGAITLDALVRATSALLAAVSLVGALAGTRLLRGRQRRTAVVASSFLGVLLVFCGPLLVVPAVVGGVAMVVRRGLPSRPEDRSRPRSAGADQSATDQSALSSALRRPRRERRGRSLP</sequence>
<feature type="transmembrane region" description="Helical" evidence="7">
    <location>
        <begin position="273"/>
        <end position="292"/>
    </location>
</feature>
<name>A0ABW4VEW4_9MICO</name>
<dbReference type="InterPro" id="IPR050367">
    <property type="entry name" value="APC_superfamily"/>
</dbReference>
<keyword evidence="4 7" id="KW-1133">Transmembrane helix</keyword>
<feature type="transmembrane region" description="Helical" evidence="7">
    <location>
        <begin position="49"/>
        <end position="73"/>
    </location>
</feature>
<dbReference type="Proteomes" id="UP001597338">
    <property type="component" value="Unassembled WGS sequence"/>
</dbReference>
<organism evidence="8 9">
    <name type="scientific">Promicromonospora aerolata</name>
    <dbReference type="NCBI Taxonomy" id="195749"/>
    <lineage>
        <taxon>Bacteria</taxon>
        <taxon>Bacillati</taxon>
        <taxon>Actinomycetota</taxon>
        <taxon>Actinomycetes</taxon>
        <taxon>Micrococcales</taxon>
        <taxon>Promicromonosporaceae</taxon>
        <taxon>Promicromonospora</taxon>
    </lineage>
</organism>
<gene>
    <name evidence="8" type="ORF">ACFSL2_23880</name>
</gene>
<feature type="transmembrane region" description="Helical" evidence="7">
    <location>
        <begin position="184"/>
        <end position="206"/>
    </location>
</feature>
<evidence type="ECO:0000313" key="8">
    <source>
        <dbReference type="EMBL" id="MFD2028548.1"/>
    </source>
</evidence>
<feature type="transmembrane region" description="Helical" evidence="7">
    <location>
        <begin position="326"/>
        <end position="347"/>
    </location>
</feature>
<comment type="caution">
    <text evidence="8">The sequence shown here is derived from an EMBL/GenBank/DDBJ whole genome shotgun (WGS) entry which is preliminary data.</text>
</comment>
<dbReference type="EMBL" id="JBHUHF010000001">
    <property type="protein sequence ID" value="MFD2028548.1"/>
    <property type="molecule type" value="Genomic_DNA"/>
</dbReference>
<evidence type="ECO:0000256" key="5">
    <source>
        <dbReference type="ARBA" id="ARBA00023136"/>
    </source>
</evidence>
<evidence type="ECO:0000256" key="1">
    <source>
        <dbReference type="ARBA" id="ARBA00004651"/>
    </source>
</evidence>
<dbReference type="PIRSF" id="PIRSF006060">
    <property type="entry name" value="AA_transporter"/>
    <property type="match status" value="1"/>
</dbReference>
<evidence type="ECO:0000256" key="2">
    <source>
        <dbReference type="ARBA" id="ARBA00022475"/>
    </source>
</evidence>
<evidence type="ECO:0000313" key="9">
    <source>
        <dbReference type="Proteomes" id="UP001597338"/>
    </source>
</evidence>
<dbReference type="PANTHER" id="PTHR42770:SF13">
    <property type="entry name" value="L-METHIONINE_BRANCHED-CHAIN AMINO ACID EXPORTER YJEH"/>
    <property type="match status" value="1"/>
</dbReference>
<feature type="transmembrane region" description="Helical" evidence="7">
    <location>
        <begin position="227"/>
        <end position="253"/>
    </location>
</feature>
<keyword evidence="5 7" id="KW-0472">Membrane</keyword>
<keyword evidence="3 7" id="KW-0812">Transmembrane</keyword>
<feature type="transmembrane region" description="Helical" evidence="7">
    <location>
        <begin position="155"/>
        <end position="178"/>
    </location>
</feature>
<feature type="transmembrane region" description="Helical" evidence="7">
    <location>
        <begin position="127"/>
        <end position="148"/>
    </location>
</feature>
<keyword evidence="2" id="KW-1003">Cell membrane</keyword>
<proteinExistence type="predicted"/>
<feature type="region of interest" description="Disordered" evidence="6">
    <location>
        <begin position="417"/>
        <end position="458"/>
    </location>
</feature>
<evidence type="ECO:0000256" key="4">
    <source>
        <dbReference type="ARBA" id="ARBA00022989"/>
    </source>
</evidence>
<reference evidence="9" key="1">
    <citation type="journal article" date="2019" name="Int. J. Syst. Evol. Microbiol.">
        <title>The Global Catalogue of Microorganisms (GCM) 10K type strain sequencing project: providing services to taxonomists for standard genome sequencing and annotation.</title>
        <authorList>
            <consortium name="The Broad Institute Genomics Platform"/>
            <consortium name="The Broad Institute Genome Sequencing Center for Infectious Disease"/>
            <person name="Wu L."/>
            <person name="Ma J."/>
        </authorList>
    </citation>
    <scope>NUCLEOTIDE SEQUENCE [LARGE SCALE GENOMIC DNA]</scope>
    <source>
        <strain evidence="9">CCM 7043</strain>
    </source>
</reference>
<feature type="transmembrane region" description="Helical" evidence="7">
    <location>
        <begin position="385"/>
        <end position="412"/>
    </location>
</feature>
<dbReference type="Pfam" id="PF13520">
    <property type="entry name" value="AA_permease_2"/>
    <property type="match status" value="1"/>
</dbReference>
<dbReference type="RefSeq" id="WP_377200223.1">
    <property type="nucleotide sequence ID" value="NZ_JBHUHF010000001.1"/>
</dbReference>
<protein>
    <submittedName>
        <fullName evidence="8">APC family permease</fullName>
    </submittedName>
</protein>
<accession>A0ABW4VEW4</accession>
<dbReference type="InterPro" id="IPR002293">
    <property type="entry name" value="AA/rel_permease1"/>
</dbReference>
<dbReference type="Gene3D" id="1.20.1740.10">
    <property type="entry name" value="Amino acid/polyamine transporter I"/>
    <property type="match status" value="1"/>
</dbReference>
<feature type="compositionally biased region" description="Basic residues" evidence="6">
    <location>
        <begin position="446"/>
        <end position="458"/>
    </location>
</feature>
<evidence type="ECO:0000256" key="3">
    <source>
        <dbReference type="ARBA" id="ARBA00022692"/>
    </source>
</evidence>
<comment type="subcellular location">
    <subcellularLocation>
        <location evidence="1">Cell membrane</location>
        <topology evidence="1">Multi-pass membrane protein</topology>
    </subcellularLocation>
</comment>
<feature type="transmembrane region" description="Helical" evidence="7">
    <location>
        <begin position="94"/>
        <end position="121"/>
    </location>
</feature>
<evidence type="ECO:0000256" key="6">
    <source>
        <dbReference type="SAM" id="MobiDB-lite"/>
    </source>
</evidence>
<keyword evidence="9" id="KW-1185">Reference proteome</keyword>
<evidence type="ECO:0000256" key="7">
    <source>
        <dbReference type="SAM" id="Phobius"/>
    </source>
</evidence>